<comment type="similarity">
    <text evidence="1 5">Belongs to the antibiotic N-acetyltransferase family.</text>
</comment>
<dbReference type="Pfam" id="PF02522">
    <property type="entry name" value="Antibiotic_NAT"/>
    <property type="match status" value="1"/>
</dbReference>
<dbReference type="SUPFAM" id="SSF110710">
    <property type="entry name" value="TTHA0583/YokD-like"/>
    <property type="match status" value="1"/>
</dbReference>
<evidence type="ECO:0000256" key="5">
    <source>
        <dbReference type="RuleBase" id="RU365031"/>
    </source>
</evidence>
<dbReference type="GO" id="GO:0046353">
    <property type="term" value="F:aminoglycoside 3-N-acetyltransferase activity"/>
    <property type="evidence" value="ECO:0007669"/>
    <property type="project" value="UniProtKB-EC"/>
</dbReference>
<dbReference type="RefSeq" id="WP_245457564.1">
    <property type="nucleotide sequence ID" value="NZ_CP025012.1"/>
</dbReference>
<evidence type="ECO:0000256" key="1">
    <source>
        <dbReference type="ARBA" id="ARBA00006383"/>
    </source>
</evidence>
<protein>
    <recommendedName>
        <fullName evidence="2 5">Aminoglycoside N(3)-acetyltransferase</fullName>
        <ecNumber evidence="5">2.3.1.-</ecNumber>
    </recommendedName>
</protein>
<reference evidence="6 7" key="1">
    <citation type="submission" date="2017-11" db="EMBL/GenBank/DDBJ databases">
        <title>Complete genome of Rhizobium leguminosarum Norway, an ineffective micro-symbiont.</title>
        <authorList>
            <person name="Hoffrichter A."/>
            <person name="Liang J."/>
            <person name="Brachmann A."/>
            <person name="Marin M."/>
        </authorList>
    </citation>
    <scope>NUCLEOTIDE SEQUENCE [LARGE SCALE GENOMIC DNA]</scope>
    <source>
        <strain evidence="6 7">Norway</strain>
    </source>
</reference>
<accession>A0A2K9YYF7</accession>
<comment type="catalytic activity">
    <reaction evidence="5">
        <text>a 2-deoxystreptamine antibiotic + acetyl-CoA = an N(3)-acetyl-2-deoxystreptamine antibiotic + CoA + H(+)</text>
        <dbReference type="Rhea" id="RHEA:12665"/>
        <dbReference type="ChEBI" id="CHEBI:15378"/>
        <dbReference type="ChEBI" id="CHEBI:57287"/>
        <dbReference type="ChEBI" id="CHEBI:57288"/>
        <dbReference type="ChEBI" id="CHEBI:57921"/>
        <dbReference type="ChEBI" id="CHEBI:77452"/>
        <dbReference type="EC" id="2.3.1.81"/>
    </reaction>
</comment>
<dbReference type="AlphaFoldDB" id="A0A2K9YYF7"/>
<dbReference type="GO" id="GO:0046677">
    <property type="term" value="P:response to antibiotic"/>
    <property type="evidence" value="ECO:0007669"/>
    <property type="project" value="UniProtKB-KW"/>
</dbReference>
<evidence type="ECO:0000313" key="7">
    <source>
        <dbReference type="Proteomes" id="UP000238523"/>
    </source>
</evidence>
<dbReference type="EMBL" id="CP025012">
    <property type="protein sequence ID" value="AUW40891.1"/>
    <property type="molecule type" value="Genomic_DNA"/>
</dbReference>
<evidence type="ECO:0000256" key="3">
    <source>
        <dbReference type="ARBA" id="ARBA00022679"/>
    </source>
</evidence>
<dbReference type="EC" id="2.3.1.-" evidence="5"/>
<evidence type="ECO:0000313" key="6">
    <source>
        <dbReference type="EMBL" id="AUW40891.1"/>
    </source>
</evidence>
<dbReference type="PANTHER" id="PTHR11104:SF0">
    <property type="entry name" value="SPBETA PROPHAGE-DERIVED AMINOGLYCOSIDE N(3')-ACETYLTRANSFERASE-LIKE PROTEIN YOKD"/>
    <property type="match status" value="1"/>
</dbReference>
<dbReference type="InterPro" id="IPR028345">
    <property type="entry name" value="Antibiotic_NAT-like"/>
</dbReference>
<keyword evidence="3 5" id="KW-0808">Transferase</keyword>
<evidence type="ECO:0000256" key="2">
    <source>
        <dbReference type="ARBA" id="ARBA00012882"/>
    </source>
</evidence>
<organism evidence="6 7">
    <name type="scientific">Rhizobium leguminosarum</name>
    <dbReference type="NCBI Taxonomy" id="384"/>
    <lineage>
        <taxon>Bacteria</taxon>
        <taxon>Pseudomonadati</taxon>
        <taxon>Pseudomonadota</taxon>
        <taxon>Alphaproteobacteria</taxon>
        <taxon>Hyphomicrobiales</taxon>
        <taxon>Rhizobiaceae</taxon>
        <taxon>Rhizobium/Agrobacterium group</taxon>
        <taxon>Rhizobium</taxon>
    </lineage>
</organism>
<keyword evidence="4 5" id="KW-0012">Acyltransferase</keyword>
<gene>
    <name evidence="6" type="ORF">CUJ84_Chr000477</name>
</gene>
<keyword evidence="5" id="KW-0046">Antibiotic resistance</keyword>
<proteinExistence type="inferred from homology"/>
<evidence type="ECO:0000256" key="4">
    <source>
        <dbReference type="ARBA" id="ARBA00023315"/>
    </source>
</evidence>
<dbReference type="Proteomes" id="UP000238523">
    <property type="component" value="Chromosome"/>
</dbReference>
<sequence>MFSMRQTGIAILRKIVGRKDVRSHIRLRKLAFEKWFYREKYSTEALREAFAALQVSKGRTVWLQTSWNEFYNYDQKPSTIIDLLLEMIGPEGTLVMPAIPLNFEPEKLFVVELEPVSTGLICEVFRRYPGVKRSIHLSSSVIALGPNAEYLTRDHHLTETAWDAASPYQRLMELDALCVVAGVGPRLASMTPLHAVEAILRHELPFFAAIFHGSTTYRWKSLTRKAEGQHTFLHRHGHFDAGKFARHFPRDIFKERRVSNLRIWSAPVRETIEIGLELGRRGISMYK</sequence>
<dbReference type="InterPro" id="IPR003679">
    <property type="entry name" value="Amioglycoside_AcTrfase"/>
</dbReference>
<dbReference type="PANTHER" id="PTHR11104">
    <property type="entry name" value="AMINOGLYCOSIDE N3-ACETYLTRANSFERASE"/>
    <property type="match status" value="1"/>
</dbReference>
<name>A0A2K9YYF7_RHILE</name>